<keyword evidence="3" id="KW-0238">DNA-binding</keyword>
<name>A0ABY4X3T4_9SPHN</name>
<dbReference type="InterPro" id="IPR000847">
    <property type="entry name" value="LysR_HTH_N"/>
</dbReference>
<evidence type="ECO:0000256" key="3">
    <source>
        <dbReference type="ARBA" id="ARBA00023125"/>
    </source>
</evidence>
<comment type="similarity">
    <text evidence="1">Belongs to the LysR transcriptional regulatory family.</text>
</comment>
<accession>A0ABY4X3T4</accession>
<dbReference type="InterPro" id="IPR036388">
    <property type="entry name" value="WH-like_DNA-bd_sf"/>
</dbReference>
<sequence>MRPSFDLEGLRAMVVGIDLGSFARAAVQLGRSQSAVSMQLKRLEEQAGHPLFQRSGRGLVPTEAGEALLAYARRLVTLHDEAGAALGAAKPPPTIRLGLPQDFFEDVMPDALAAFSQIRPNTHVAVRAGRNYALEEEVKAGRLDVALAFAEPGRAATGELLAVLPMHWFGHEDAIELLRADLGGLPLVLFDHPCLFRQAALKSLDDARISWRLSLTTPSLPGVWAALRFGLGVTVRTAHAVPTEMPRLDGLLPRLPTLELRMLVQAKPSGTAGDLIDILKTAAGRRLADIATAPAERHASSRTC</sequence>
<dbReference type="RefSeq" id="WP_252165368.1">
    <property type="nucleotide sequence ID" value="NZ_CP084930.1"/>
</dbReference>
<dbReference type="Pfam" id="PF03466">
    <property type="entry name" value="LysR_substrate"/>
    <property type="match status" value="1"/>
</dbReference>
<dbReference type="PANTHER" id="PTHR30579:SF7">
    <property type="entry name" value="HTH-TYPE TRANSCRIPTIONAL REGULATOR LRHA-RELATED"/>
    <property type="match status" value="1"/>
</dbReference>
<dbReference type="Gene3D" id="1.10.10.10">
    <property type="entry name" value="Winged helix-like DNA-binding domain superfamily/Winged helix DNA-binding domain"/>
    <property type="match status" value="1"/>
</dbReference>
<evidence type="ECO:0000256" key="2">
    <source>
        <dbReference type="ARBA" id="ARBA00023015"/>
    </source>
</evidence>
<reference evidence="6" key="1">
    <citation type="journal article" date="2022" name="Toxins">
        <title>Genomic Analysis of Sphingopyxis sp. USTB-05 for Biodegrading Cyanobacterial Hepatotoxins.</title>
        <authorList>
            <person name="Liu C."/>
            <person name="Xu Q."/>
            <person name="Zhao Z."/>
            <person name="Zhang H."/>
            <person name="Liu X."/>
            <person name="Yin C."/>
            <person name="Liu Y."/>
            <person name="Yan H."/>
        </authorList>
    </citation>
    <scope>NUCLEOTIDE SEQUENCE</scope>
    <source>
        <strain evidence="6">NBD5</strain>
    </source>
</reference>
<keyword evidence="2" id="KW-0805">Transcription regulation</keyword>
<evidence type="ECO:0000259" key="5">
    <source>
        <dbReference type="PROSITE" id="PS50931"/>
    </source>
</evidence>
<dbReference type="SUPFAM" id="SSF53850">
    <property type="entry name" value="Periplasmic binding protein-like II"/>
    <property type="match status" value="1"/>
</dbReference>
<dbReference type="PROSITE" id="PS50931">
    <property type="entry name" value="HTH_LYSR"/>
    <property type="match status" value="1"/>
</dbReference>
<keyword evidence="7" id="KW-1185">Reference proteome</keyword>
<dbReference type="EMBL" id="CP084930">
    <property type="protein sequence ID" value="USI71555.1"/>
    <property type="molecule type" value="Genomic_DNA"/>
</dbReference>
<evidence type="ECO:0000313" key="6">
    <source>
        <dbReference type="EMBL" id="USI71555.1"/>
    </source>
</evidence>
<dbReference type="PANTHER" id="PTHR30579">
    <property type="entry name" value="TRANSCRIPTIONAL REGULATOR"/>
    <property type="match status" value="1"/>
</dbReference>
<evidence type="ECO:0000256" key="4">
    <source>
        <dbReference type="ARBA" id="ARBA00023163"/>
    </source>
</evidence>
<dbReference type="InterPro" id="IPR050176">
    <property type="entry name" value="LTTR"/>
</dbReference>
<evidence type="ECO:0000256" key="1">
    <source>
        <dbReference type="ARBA" id="ARBA00009437"/>
    </source>
</evidence>
<proteinExistence type="inferred from homology"/>
<feature type="domain" description="HTH lysR-type" evidence="5">
    <location>
        <begin position="5"/>
        <end position="62"/>
    </location>
</feature>
<protein>
    <submittedName>
        <fullName evidence="6">LysR family transcriptional regulator</fullName>
    </submittedName>
</protein>
<organism evidence="6 7">
    <name type="scientific">Sphingomonas morindae</name>
    <dbReference type="NCBI Taxonomy" id="1541170"/>
    <lineage>
        <taxon>Bacteria</taxon>
        <taxon>Pseudomonadati</taxon>
        <taxon>Pseudomonadota</taxon>
        <taxon>Alphaproteobacteria</taxon>
        <taxon>Sphingomonadales</taxon>
        <taxon>Sphingomonadaceae</taxon>
        <taxon>Sphingomonas</taxon>
    </lineage>
</organism>
<dbReference type="InterPro" id="IPR005119">
    <property type="entry name" value="LysR_subst-bd"/>
</dbReference>
<gene>
    <name evidence="6" type="ORF">LHA26_09405</name>
</gene>
<dbReference type="PRINTS" id="PR00039">
    <property type="entry name" value="HTHLYSR"/>
</dbReference>
<dbReference type="SUPFAM" id="SSF46785">
    <property type="entry name" value="Winged helix' DNA-binding domain"/>
    <property type="match status" value="1"/>
</dbReference>
<dbReference type="Proteomes" id="UP001056937">
    <property type="component" value="Chromosome 1"/>
</dbReference>
<dbReference type="Pfam" id="PF00126">
    <property type="entry name" value="HTH_1"/>
    <property type="match status" value="1"/>
</dbReference>
<dbReference type="Gene3D" id="3.40.190.10">
    <property type="entry name" value="Periplasmic binding protein-like II"/>
    <property type="match status" value="2"/>
</dbReference>
<evidence type="ECO:0000313" key="7">
    <source>
        <dbReference type="Proteomes" id="UP001056937"/>
    </source>
</evidence>
<dbReference type="InterPro" id="IPR036390">
    <property type="entry name" value="WH_DNA-bd_sf"/>
</dbReference>
<keyword evidence="4" id="KW-0804">Transcription</keyword>